<evidence type="ECO:0000256" key="5">
    <source>
        <dbReference type="ARBA" id="ARBA00022989"/>
    </source>
</evidence>
<evidence type="ECO:0000256" key="10">
    <source>
        <dbReference type="ARBA" id="ARBA00023180"/>
    </source>
</evidence>
<dbReference type="Pfam" id="PF01825">
    <property type="entry name" value="GPS"/>
    <property type="match status" value="1"/>
</dbReference>
<dbReference type="CTD" id="222487"/>
<feature type="transmembrane region" description="Helical" evidence="13">
    <location>
        <begin position="359"/>
        <end position="379"/>
    </location>
</feature>
<dbReference type="InterPro" id="IPR046338">
    <property type="entry name" value="GAIN_dom_sf"/>
</dbReference>
<gene>
    <name evidence="17" type="primary">ADGRG3</name>
</gene>
<feature type="transmembrane region" description="Helical" evidence="13">
    <location>
        <begin position="267"/>
        <end position="291"/>
    </location>
</feature>
<feature type="transmembrane region" description="Helical" evidence="13">
    <location>
        <begin position="311"/>
        <end position="338"/>
    </location>
</feature>
<keyword evidence="4" id="KW-0732">Signal</keyword>
<keyword evidence="16" id="KW-1185">Reference proteome</keyword>
<dbReference type="GO" id="GO:0004930">
    <property type="term" value="F:G protein-coupled receptor activity"/>
    <property type="evidence" value="ECO:0007669"/>
    <property type="project" value="UniProtKB-KW"/>
</dbReference>
<evidence type="ECO:0000256" key="9">
    <source>
        <dbReference type="ARBA" id="ARBA00023170"/>
    </source>
</evidence>
<dbReference type="PROSITE" id="PS50221">
    <property type="entry name" value="GAIN_B"/>
    <property type="match status" value="1"/>
</dbReference>
<keyword evidence="10" id="KW-0325">Glycoprotein</keyword>
<feature type="transmembrane region" description="Helical" evidence="13">
    <location>
        <begin position="160"/>
        <end position="179"/>
    </location>
</feature>
<evidence type="ECO:0000256" key="1">
    <source>
        <dbReference type="ARBA" id="ARBA00004651"/>
    </source>
</evidence>
<dbReference type="PANTHER" id="PTHR12011:SF285">
    <property type="entry name" value="ADHESION G PROTEIN-COUPLED RECEPTOR G3"/>
    <property type="match status" value="1"/>
</dbReference>
<feature type="domain" description="G-protein coupled receptors family 2 profile 2" evidence="15">
    <location>
        <begin position="151"/>
        <end position="408"/>
    </location>
</feature>
<dbReference type="Proteomes" id="UP000694851">
    <property type="component" value="Unplaced"/>
</dbReference>
<evidence type="ECO:0000256" key="4">
    <source>
        <dbReference type="ARBA" id="ARBA00022729"/>
    </source>
</evidence>
<dbReference type="PRINTS" id="PR00249">
    <property type="entry name" value="GPCRSECRETIN"/>
</dbReference>
<dbReference type="InterPro" id="IPR017981">
    <property type="entry name" value="GPCR_2-like_7TM"/>
</dbReference>
<dbReference type="Gene3D" id="1.20.1070.10">
    <property type="entry name" value="Rhodopsin 7-helix transmembrane proteins"/>
    <property type="match status" value="1"/>
</dbReference>
<evidence type="ECO:0000256" key="11">
    <source>
        <dbReference type="ARBA" id="ARBA00023224"/>
    </source>
</evidence>
<dbReference type="GO" id="GO:0007166">
    <property type="term" value="P:cell surface receptor signaling pathway"/>
    <property type="evidence" value="ECO:0007669"/>
    <property type="project" value="InterPro"/>
</dbReference>
<feature type="transmembrane region" description="Helical" evidence="13">
    <location>
        <begin position="230"/>
        <end position="255"/>
    </location>
</feature>
<dbReference type="PRINTS" id="PR01422">
    <property type="entry name" value="GPR56ORPHANR"/>
</dbReference>
<reference evidence="17" key="1">
    <citation type="submission" date="2025-08" db="UniProtKB">
        <authorList>
            <consortium name="RefSeq"/>
        </authorList>
    </citation>
    <scope>IDENTIFICATION</scope>
    <source>
        <tissue evidence="17">Muscle</tissue>
    </source>
</reference>
<protein>
    <submittedName>
        <fullName evidence="17">Adhesion G protein-coupled receptor G3 isoform X2</fullName>
    </submittedName>
</protein>
<keyword evidence="3 13" id="KW-0812">Transmembrane</keyword>
<evidence type="ECO:0000256" key="7">
    <source>
        <dbReference type="ARBA" id="ARBA00023136"/>
    </source>
</evidence>
<feature type="transmembrane region" description="Helical" evidence="13">
    <location>
        <begin position="385"/>
        <end position="409"/>
    </location>
</feature>
<accession>A0A8B7T7I1</accession>
<proteinExistence type="predicted"/>
<dbReference type="InterPro" id="IPR000203">
    <property type="entry name" value="GPS"/>
</dbReference>
<evidence type="ECO:0000256" key="8">
    <source>
        <dbReference type="ARBA" id="ARBA00023157"/>
    </source>
</evidence>
<keyword evidence="8" id="KW-1015">Disulfide bond</keyword>
<sequence length="433" mass="48332">MQMMGHEHKPPDRVRLPRSLFASLQSSKLEVRLAISVLDIGAGNVFKGPRLSLEDDGRVLNNRLVGLSFGRMRVTGLAEPLEITFSHQSQPPNMTLTCVFWDVTKGSTGDWSSKGCSTEVGAKGTVCRCDHLTFFALLLRPVLDKVTVNALTRISQAGCGTSMIFLAFTVVLYIVLRFSQQRFKSEDAPKIHVALSVSLFLLNLVFLINVGHDPQVSKGTCWVKGAIFHYFLLCVFTWMALEALHLYLLVIRVFNTYFERYFLKLSLVGWGLPTLMVIGTGIANSYGLYTIRDEENRTSLELCWFSEDTSIIALYITVHGYFLIIFLFSAVVLGLVAWKIFTLSSATAGKQQRKHWKGFLTLLGLSSLVGMTWGLAILTPLGLSTIYVFTLFNSLQGVFIFCWFIMLYFPSQSAVSSSSGPARVEQTHTTSHE</sequence>
<evidence type="ECO:0000256" key="2">
    <source>
        <dbReference type="ARBA" id="ARBA00022475"/>
    </source>
</evidence>
<dbReference type="InterPro" id="IPR000832">
    <property type="entry name" value="GPCR_2_secretin-like"/>
</dbReference>
<evidence type="ECO:0000259" key="14">
    <source>
        <dbReference type="PROSITE" id="PS50221"/>
    </source>
</evidence>
<dbReference type="FunFam" id="1.20.1070.10:FF:000222">
    <property type="entry name" value="Adhesion G protein-coupled receptor G3"/>
    <property type="match status" value="1"/>
</dbReference>
<organism evidence="16 17">
    <name type="scientific">Hipposideros armiger</name>
    <name type="common">Great Himalayan leaf-nosed bat</name>
    <dbReference type="NCBI Taxonomy" id="186990"/>
    <lineage>
        <taxon>Eukaryota</taxon>
        <taxon>Metazoa</taxon>
        <taxon>Chordata</taxon>
        <taxon>Craniata</taxon>
        <taxon>Vertebrata</taxon>
        <taxon>Euteleostomi</taxon>
        <taxon>Mammalia</taxon>
        <taxon>Eutheria</taxon>
        <taxon>Laurasiatheria</taxon>
        <taxon>Chiroptera</taxon>
        <taxon>Yinpterochiroptera</taxon>
        <taxon>Rhinolophoidea</taxon>
        <taxon>Hipposideridae</taxon>
        <taxon>Hipposideros</taxon>
    </lineage>
</organism>
<dbReference type="SMART" id="SM00303">
    <property type="entry name" value="GPS"/>
    <property type="match status" value="1"/>
</dbReference>
<dbReference type="GeneID" id="109394408"/>
<dbReference type="GO" id="GO:0005886">
    <property type="term" value="C:plasma membrane"/>
    <property type="evidence" value="ECO:0007669"/>
    <property type="project" value="UniProtKB-SubCell"/>
</dbReference>
<dbReference type="AlphaFoldDB" id="A0A8B7T7I1"/>
<evidence type="ECO:0000256" key="6">
    <source>
        <dbReference type="ARBA" id="ARBA00023040"/>
    </source>
</evidence>
<keyword evidence="6" id="KW-0297">G-protein coupled receptor</keyword>
<dbReference type="OrthoDB" id="6134459at2759"/>
<evidence type="ECO:0000256" key="12">
    <source>
        <dbReference type="SAM" id="MobiDB-lite"/>
    </source>
</evidence>
<dbReference type="InterPro" id="IPR003910">
    <property type="entry name" value="GPR1/GPR3/GPR5"/>
</dbReference>
<keyword evidence="9 17" id="KW-0675">Receptor</keyword>
<evidence type="ECO:0000259" key="15">
    <source>
        <dbReference type="PROSITE" id="PS50261"/>
    </source>
</evidence>
<dbReference type="GO" id="GO:0007189">
    <property type="term" value="P:adenylate cyclase-activating G protein-coupled receptor signaling pathway"/>
    <property type="evidence" value="ECO:0007669"/>
    <property type="project" value="TreeGrafter"/>
</dbReference>
<dbReference type="Gene3D" id="2.60.220.50">
    <property type="match status" value="1"/>
</dbReference>
<dbReference type="RefSeq" id="XP_019519998.1">
    <property type="nucleotide sequence ID" value="XM_019664453.1"/>
</dbReference>
<feature type="region of interest" description="Disordered" evidence="12">
    <location>
        <begin position="413"/>
        <end position="433"/>
    </location>
</feature>
<keyword evidence="11" id="KW-0807">Transducer</keyword>
<evidence type="ECO:0000256" key="13">
    <source>
        <dbReference type="SAM" id="Phobius"/>
    </source>
</evidence>
<dbReference type="Pfam" id="PF00002">
    <property type="entry name" value="7tm_2"/>
    <property type="match status" value="1"/>
</dbReference>
<comment type="subcellular location">
    <subcellularLocation>
        <location evidence="1">Cell membrane</location>
        <topology evidence="1">Multi-pass membrane protein</topology>
    </subcellularLocation>
</comment>
<dbReference type="PANTHER" id="PTHR12011">
    <property type="entry name" value="ADHESION G-PROTEIN COUPLED RECEPTOR"/>
    <property type="match status" value="1"/>
</dbReference>
<evidence type="ECO:0000313" key="16">
    <source>
        <dbReference type="Proteomes" id="UP000694851"/>
    </source>
</evidence>
<keyword evidence="5 13" id="KW-1133">Transmembrane helix</keyword>
<name>A0A8B7T7I1_HIPAR</name>
<keyword evidence="2" id="KW-1003">Cell membrane</keyword>
<evidence type="ECO:0000313" key="17">
    <source>
        <dbReference type="RefSeq" id="XP_019519998.1"/>
    </source>
</evidence>
<dbReference type="InterPro" id="IPR057244">
    <property type="entry name" value="GAIN_B"/>
</dbReference>
<feature type="domain" description="GAIN-B" evidence="14">
    <location>
        <begin position="1"/>
        <end position="145"/>
    </location>
</feature>
<dbReference type="PROSITE" id="PS50261">
    <property type="entry name" value="G_PROTEIN_RECEP_F2_4"/>
    <property type="match status" value="1"/>
</dbReference>
<keyword evidence="7 13" id="KW-0472">Membrane</keyword>
<feature type="transmembrane region" description="Helical" evidence="13">
    <location>
        <begin position="191"/>
        <end position="210"/>
    </location>
</feature>
<evidence type="ECO:0000256" key="3">
    <source>
        <dbReference type="ARBA" id="ARBA00022692"/>
    </source>
</evidence>